<reference evidence="4 5" key="1">
    <citation type="journal article" date="2022" name="Front. Cell. Infect. Microbiol.">
        <title>The Genomes of Two Strains of Taenia crassiceps the Animal Model for the Study of Human Cysticercosis.</title>
        <authorList>
            <person name="Bobes R.J."/>
            <person name="Estrada K."/>
            <person name="Rios-Valencia D.G."/>
            <person name="Calderon-Gallegos A."/>
            <person name="de la Torre P."/>
            <person name="Carrero J.C."/>
            <person name="Sanchez-Flores A."/>
            <person name="Laclette J.P."/>
        </authorList>
    </citation>
    <scope>NUCLEOTIDE SEQUENCE [LARGE SCALE GENOMIC DNA]</scope>
    <source>
        <strain evidence="4">WFUcys</strain>
    </source>
</reference>
<keyword evidence="1" id="KW-0677">Repeat</keyword>
<dbReference type="SUPFAM" id="SSF48403">
    <property type="entry name" value="Ankyrin repeat"/>
    <property type="match status" value="1"/>
</dbReference>
<dbReference type="PANTHER" id="PTHR23206:SF8">
    <property type="entry name" value="ANKYRIN REPEAT AND KH DOMAIN-CONTAINING 1"/>
    <property type="match status" value="1"/>
</dbReference>
<comment type="caution">
    <text evidence="4">The sequence shown here is derived from an EMBL/GenBank/DDBJ whole genome shotgun (WGS) entry which is preliminary data.</text>
</comment>
<feature type="repeat" description="ANK" evidence="3">
    <location>
        <begin position="270"/>
        <end position="302"/>
    </location>
</feature>
<dbReference type="InterPro" id="IPR036770">
    <property type="entry name" value="Ankyrin_rpt-contain_sf"/>
</dbReference>
<dbReference type="InterPro" id="IPR002110">
    <property type="entry name" value="Ankyrin_rpt"/>
</dbReference>
<dbReference type="EMBL" id="JAKROA010000004">
    <property type="protein sequence ID" value="KAL5108255.1"/>
    <property type="molecule type" value="Genomic_DNA"/>
</dbReference>
<feature type="repeat" description="ANK" evidence="3">
    <location>
        <begin position="241"/>
        <end position="269"/>
    </location>
</feature>
<evidence type="ECO:0000313" key="5">
    <source>
        <dbReference type="Proteomes" id="UP001651158"/>
    </source>
</evidence>
<evidence type="ECO:0000256" key="3">
    <source>
        <dbReference type="PROSITE-ProRule" id="PRU00023"/>
    </source>
</evidence>
<organism evidence="4 5">
    <name type="scientific">Taenia crassiceps</name>
    <dbReference type="NCBI Taxonomy" id="6207"/>
    <lineage>
        <taxon>Eukaryota</taxon>
        <taxon>Metazoa</taxon>
        <taxon>Spiralia</taxon>
        <taxon>Lophotrochozoa</taxon>
        <taxon>Platyhelminthes</taxon>
        <taxon>Cestoda</taxon>
        <taxon>Eucestoda</taxon>
        <taxon>Cyclophyllidea</taxon>
        <taxon>Taeniidae</taxon>
        <taxon>Taenia</taxon>
    </lineage>
</organism>
<dbReference type="Proteomes" id="UP001651158">
    <property type="component" value="Unassembled WGS sequence"/>
</dbReference>
<evidence type="ECO:0000256" key="2">
    <source>
        <dbReference type="ARBA" id="ARBA00023043"/>
    </source>
</evidence>
<dbReference type="PROSITE" id="PS50088">
    <property type="entry name" value="ANK_REPEAT"/>
    <property type="match status" value="4"/>
</dbReference>
<name>A0ABR4QF87_9CEST</name>
<proteinExistence type="predicted"/>
<accession>A0ABR4QF87</accession>
<evidence type="ECO:0000313" key="4">
    <source>
        <dbReference type="EMBL" id="KAL5108255.1"/>
    </source>
</evidence>
<feature type="repeat" description="ANK" evidence="3">
    <location>
        <begin position="136"/>
        <end position="168"/>
    </location>
</feature>
<feature type="repeat" description="ANK" evidence="3">
    <location>
        <begin position="106"/>
        <end position="135"/>
    </location>
</feature>
<gene>
    <name evidence="4" type="ORF">TcWFU_010141</name>
</gene>
<keyword evidence="5" id="KW-1185">Reference proteome</keyword>
<sequence length="335" mass="35762">MAELCNSVPRLNITTPHCITRASIRVLRPREMWDNPTARAMREAIESNDAAALEALFQQDVNPDETQCDDGVLPLLKAASRGADRALCAILQHGVSVTVTDAWLNTALHLAACGGYVSCVHQLLQHGSAINAVNYHGATPLMQAVSAQHIDVVRHLILHDASTTPQLNDRKESALTIACQTGNLGIFELIINVESPRQYRKRELYAALSSAVKGKQLLMVSLLLAVGAPANFPNDTSIEHPLHAAVRSGDVSITRCLLAHGANIEAVDEDGNTPLMVALGSKLFDVICALVENGADINAVNGRTGECALSMVEWGAGSESCDLLLGALFARAKVL</sequence>
<dbReference type="Pfam" id="PF12796">
    <property type="entry name" value="Ank_2"/>
    <property type="match status" value="2"/>
</dbReference>
<dbReference type="PROSITE" id="PS50297">
    <property type="entry name" value="ANK_REP_REGION"/>
    <property type="match status" value="3"/>
</dbReference>
<dbReference type="Gene3D" id="1.25.40.20">
    <property type="entry name" value="Ankyrin repeat-containing domain"/>
    <property type="match status" value="2"/>
</dbReference>
<dbReference type="PANTHER" id="PTHR23206">
    <property type="entry name" value="MASK PROTEIN"/>
    <property type="match status" value="1"/>
</dbReference>
<dbReference type="InterPro" id="IPR051631">
    <property type="entry name" value="Ankyrin-KH/SAM_domain"/>
</dbReference>
<protein>
    <submittedName>
        <fullName evidence="4">Ankyrin repeat and KH domain-containing protein 1</fullName>
    </submittedName>
</protein>
<keyword evidence="2 3" id="KW-0040">ANK repeat</keyword>
<evidence type="ECO:0000256" key="1">
    <source>
        <dbReference type="ARBA" id="ARBA00022737"/>
    </source>
</evidence>
<dbReference type="SMART" id="SM00248">
    <property type="entry name" value="ANK"/>
    <property type="match status" value="7"/>
</dbReference>